<protein>
    <submittedName>
        <fullName evidence="1">Uncharacterized protein</fullName>
    </submittedName>
</protein>
<dbReference type="AlphaFoldDB" id="A0A139BSA9"/>
<organism evidence="1 2">
    <name type="scientific">Candidatus Gallionella acididurans</name>
    <dbReference type="NCBI Taxonomy" id="1796491"/>
    <lineage>
        <taxon>Bacteria</taxon>
        <taxon>Pseudomonadati</taxon>
        <taxon>Pseudomonadota</taxon>
        <taxon>Betaproteobacteria</taxon>
        <taxon>Nitrosomonadales</taxon>
        <taxon>Gallionellaceae</taxon>
        <taxon>Gallionella</taxon>
    </lineage>
</organism>
<dbReference type="Proteomes" id="UP000070578">
    <property type="component" value="Unassembled WGS sequence"/>
</dbReference>
<reference evidence="1 2" key="2">
    <citation type="submission" date="2016-03" db="EMBL/GenBank/DDBJ databases">
        <title>New uncultured bacterium of the family Gallionellaceae from acid mine drainage: description and reconstruction of genome based on metagenomic analysis of microbial community.</title>
        <authorList>
            <person name="Kadnikov V."/>
            <person name="Ivasenko D."/>
            <person name="Beletsky A."/>
            <person name="Mardanov A."/>
            <person name="Danilova E."/>
            <person name="Pimenov N."/>
            <person name="Karnachuk O."/>
            <person name="Ravin N."/>
        </authorList>
    </citation>
    <scope>NUCLEOTIDE SEQUENCE [LARGE SCALE GENOMIC DNA]</scope>
    <source>
        <strain evidence="1">ShG14-8</strain>
    </source>
</reference>
<comment type="caution">
    <text evidence="1">The sequence shown here is derived from an EMBL/GenBank/DDBJ whole genome shotgun (WGS) entry which is preliminary data.</text>
</comment>
<reference evidence="1 2" key="1">
    <citation type="submission" date="2016-02" db="EMBL/GenBank/DDBJ databases">
        <authorList>
            <person name="Wen L."/>
            <person name="He K."/>
            <person name="Yang H."/>
        </authorList>
    </citation>
    <scope>NUCLEOTIDE SEQUENCE [LARGE SCALE GENOMIC DNA]</scope>
    <source>
        <strain evidence="1">ShG14-8</strain>
    </source>
</reference>
<evidence type="ECO:0000313" key="1">
    <source>
        <dbReference type="EMBL" id="KXS31605.1"/>
    </source>
</evidence>
<dbReference type="EMBL" id="LSLI01000066">
    <property type="protein sequence ID" value="KXS31605.1"/>
    <property type="molecule type" value="Genomic_DNA"/>
</dbReference>
<evidence type="ECO:0000313" key="2">
    <source>
        <dbReference type="Proteomes" id="UP000070578"/>
    </source>
</evidence>
<accession>A0A139BSA9</accession>
<gene>
    <name evidence="1" type="ORF">AWT59_2266</name>
</gene>
<name>A0A139BSA9_9PROT</name>
<sequence length="78" mass="8661">MESSPFANAPLLGKAATAQAAYLGRALPQQLIFKRALQLLNAFEKYLRLCLLGRLVLRHAHQLSGIEQLKLTHQPGRV</sequence>
<proteinExistence type="predicted"/>